<proteinExistence type="predicted"/>
<organism evidence="1 2">
    <name type="scientific">Linnemannia exigua</name>
    <dbReference type="NCBI Taxonomy" id="604196"/>
    <lineage>
        <taxon>Eukaryota</taxon>
        <taxon>Fungi</taxon>
        <taxon>Fungi incertae sedis</taxon>
        <taxon>Mucoromycota</taxon>
        <taxon>Mortierellomycotina</taxon>
        <taxon>Mortierellomycetes</taxon>
        <taxon>Mortierellales</taxon>
        <taxon>Mortierellaceae</taxon>
        <taxon>Linnemannia</taxon>
    </lineage>
</organism>
<reference evidence="1" key="1">
    <citation type="journal article" date="2020" name="Fungal Divers.">
        <title>Resolving the Mortierellaceae phylogeny through synthesis of multi-gene phylogenetics and phylogenomics.</title>
        <authorList>
            <person name="Vandepol N."/>
            <person name="Liber J."/>
            <person name="Desiro A."/>
            <person name="Na H."/>
            <person name="Kennedy M."/>
            <person name="Barry K."/>
            <person name="Grigoriev I.V."/>
            <person name="Miller A.N."/>
            <person name="O'Donnell K."/>
            <person name="Stajich J.E."/>
            <person name="Bonito G."/>
        </authorList>
    </citation>
    <scope>NUCLEOTIDE SEQUENCE</scope>
    <source>
        <strain evidence="1">NRRL 28262</strain>
    </source>
</reference>
<gene>
    <name evidence="1" type="ORF">BGZ95_007768</name>
</gene>
<dbReference type="Proteomes" id="UP001194580">
    <property type="component" value="Unassembled WGS sequence"/>
</dbReference>
<dbReference type="AlphaFoldDB" id="A0AAD4DF47"/>
<name>A0AAD4DF47_9FUNG</name>
<keyword evidence="2" id="KW-1185">Reference proteome</keyword>
<evidence type="ECO:0000313" key="2">
    <source>
        <dbReference type="Proteomes" id="UP001194580"/>
    </source>
</evidence>
<accession>A0AAD4DF47</accession>
<protein>
    <submittedName>
        <fullName evidence="1">Uncharacterized protein</fullName>
    </submittedName>
</protein>
<evidence type="ECO:0000313" key="1">
    <source>
        <dbReference type="EMBL" id="KAG0276257.1"/>
    </source>
</evidence>
<comment type="caution">
    <text evidence="1">The sequence shown here is derived from an EMBL/GenBank/DDBJ whole genome shotgun (WGS) entry which is preliminary data.</text>
</comment>
<dbReference type="EMBL" id="JAAAIL010000388">
    <property type="protein sequence ID" value="KAG0276257.1"/>
    <property type="molecule type" value="Genomic_DNA"/>
</dbReference>
<sequence>MADVNTKVLNAVMEGSTLDDAFYVDYSTARTVEDLRGAIHRSISSLTSFRHRSLRDIDLERFQLWKVILPPGPGLISHQELRQEVIRLDNLNAVKIKLKLTDILDNIFNEVDSAKISFLTYVVVKVVD</sequence>